<feature type="region of interest" description="Disordered" evidence="12">
    <location>
        <begin position="1963"/>
        <end position="2029"/>
    </location>
</feature>
<feature type="domain" description="PHD-type" evidence="13">
    <location>
        <begin position="2728"/>
        <end position="2781"/>
    </location>
</feature>
<proteinExistence type="inferred from homology"/>
<keyword evidence="10" id="KW-0539">Nucleus</keyword>
<feature type="compositionally biased region" description="Basic and acidic residues" evidence="12">
    <location>
        <begin position="1988"/>
        <end position="2023"/>
    </location>
</feature>
<evidence type="ECO:0000256" key="4">
    <source>
        <dbReference type="ARBA" id="ARBA00022741"/>
    </source>
</evidence>
<dbReference type="Gene3D" id="3.40.50.300">
    <property type="entry name" value="P-loop containing nucleotide triphosphate hydrolases"/>
    <property type="match status" value="2"/>
</dbReference>
<dbReference type="Gene3D" id="3.30.40.10">
    <property type="entry name" value="Zinc/RING finger domain, C3HC4 (zinc finger)"/>
    <property type="match status" value="1"/>
</dbReference>
<feature type="region of interest" description="Disordered" evidence="12">
    <location>
        <begin position="1765"/>
        <end position="1798"/>
    </location>
</feature>
<evidence type="ECO:0000256" key="7">
    <source>
        <dbReference type="ARBA" id="ARBA00022806"/>
    </source>
</evidence>
<evidence type="ECO:0000256" key="8">
    <source>
        <dbReference type="ARBA" id="ARBA00022833"/>
    </source>
</evidence>
<feature type="region of interest" description="Disordered" evidence="12">
    <location>
        <begin position="1677"/>
        <end position="1715"/>
    </location>
</feature>
<comment type="similarity">
    <text evidence="2">Belongs to the DEAD box helicase family. DEAH subfamily. FANCM sub-subfamily.</text>
</comment>
<sequence>MIPKGKVLSTDCVQLAANPGQGLKKSPLIMGEGCLIEMGVGFQDYNLAAQNSRQTAITKQGPPPLQVATTGKTNSNLLWWQQQQPVVKPVDVLPREQSRLQTDHQASGTYSMHNGSSSMHNAPDAMQPIGPLMSFVELATVPVAQKADTFPAPGQHTWNMCRTVPELITSQTCPRLIPPQPQPRKSVGVIPAATGSSVKENLSPDVLSLGPVRNKSYGNSGTQDSVPPLYHAPHKPCLSLEDLPLKQRLLIQKAADVQPSPINTQKVAMPSNVIQTLACYATTATATAGPATTATATAGPASAHIRTGHLEHQHPFASCQPSVTSHSLWGTKDSIHQCTSNTAHLTSSTGMTAEVQREHPLHFVADLTPAVQDHCQLRGAALGAVGTSVLDQRRNGREGLSHTSKPAMNEACWISQQLPALPSNFSPHGTVHNEGRLPKHAANGAMNQHANPQYGNQNWSGQPDPINREWRGQHHQHQSQQCSFPVRVRVDQDEKSMMMVAGTSQRQHEFKGGYTRCNQPSEPPIPLQKQTHSTLVATEAHSTRTIQKQHMSIATPSIPMLGYPDEESWRSQHKTVAQGHDDDSNGMQAQASNMMVQAFKHGTGLQVAQAQDRSLRPSHGVGVLEDDRMPRNAGAHFERLKALHQQQQGGREGSSAVWQQQQQEVRDSRQEGRASGRAAATTVVSFDLTKGAHETGAVKQQQVQHQQQVGAVQQQQVQHQQQVGAVQQQQVQHQQQVGAVQQQQVQHQQHHVYGSERTSSNLQQKVIPFKAIGSSLSTTCPFRAEEARTHAQAAAGTADSVRVHGSKPQDNLSTKTTPGAVSHGASLSAPQQGPGPRLAALTHNPPAAGQLVHQETWECLQREIFVMDSPGQAQAFLEGSFTPGGWYEQQEGQGALASGSCMNRSRAYEQPGSVGDIDLQSARWWVYPSNMAVREYQYRMVRTALFSNTLVCLPTGLGKTLIAAVVMCNYFRWFPRGKVVFVAPTRPLVAQQMEACHKIMGINKDDIVELTAAQNSEKRGMLWLSKRAFFCTPQILDNDLSKGVANPSSIVCLVVDECHRAVGNASMAKAVDFLRRGRARFRLLGLSATPGSSSDAIQDIIRTLMISSIEFRNEEDADVAPYCHSKEVEVVEVELGSGVKAAQAKLFAAMTPVIYQLVEMKAYSRGDVENIQRFSLLQAQEAYMSQAAAGGPKNLNQGRGDRGQNAFFLFKQAIFLSTLSEILTQSGPQPALEFLKKEMHSSKASFLKGLNLGKPGSDFEQCRQQLQALVACPHPKIAKLEQVVLSHFDAMSAASMSAASIVESSGLTVGAAGCVSRVIIFTTLRDSVQEIVDVLGRHSPVIKPRYFIGQGGGKSTSKQGGCSTALLGMKQADQKAVLTDFRDGKFNTLVATCIGEEGLDIPEVDLIVCCDSNASPTRNIQRMGRTGRHKDGRVVYILSAGREVAGYHTGLEKLKHLHAILRNASNHFDMSRVDNRMVPRDVHPLPVLLQIETPTHGSDAKAKVARGKKSGWKQPRTLPELFAQAKQRNTSSVDSTACAKWEHSLREGRVGVTDNNSSPGHNPSLLHSASCPEVHNGRAMQVAPNQDAHRLSPELENPHHAYSHLKDKAVSFESAHNTLSGHASDERCGPFRTAMQSSSTLPCEGSKESEQSPPQSQEPLGDFNQLQMQPLGQLCHDVHRHPQQGGDGESEQPWWKRRHASQPGGGYMAARGGSLGEMPRNRGYEMGFHDSIIHTDVVHPADKGNEPLYIEPERHMSHMGCWVSGDHQQGSLSGRKRAAGSTMEEDGDTDDGEEEDLQTDTQIDNALLSSRILAKAKARVCKSPLRNQSSSPHTLSKGDTPSIPTASHTCAVNAFPHKTEAIAVHASWVTVSPSDNHLKGPSSFSRQEGPGGSFQAITSRRHTHDGDEDYVERLDQLLAVGLEDDKLSLHCSNAAEEGTRNLEGDVFEKESLSQVPLTSRLRSLQKGAGEVQHPHKPCSYYQQKQGHHHSEEQSWHHEQQQLHTEQPREQSWHHKQQEGHEQPDAQIEQQKQCVVQSLHPNQRDPKDIVCNGNPLSQQQVCLGNTLYQATQHQQQRNQYQHLDSRAPVMIELQEVVEQHHEAHRNYQQSTMQVGCGAADPSMTLINKMALPTQLPGNSLASMRNGVDPIRIHTPGCDSVVPGSVEVVPGSAQDVSISDGGEGAAACSAQQASGAVHSPMLPKQLAFPSPTHMIQAASKTQLHLGPIVLKNDDCLVPPYPNHVPPSCALPCLSQHSVHEASNKIESTSRQAVHRDDLQLASGAVHRDDLQLASGAVHRDDLQLASGAVHRDDLQLASGAVQGCVVLVPPFQFPVLVHDKEQSNNSPIINRMVQQETYDARGGVLDDTSPDVHPFTFVAPTFPQAHSQSMQEIIDISSIAIDEIPALSLKKGSPSTGRTEPSTLLPMKRLRRTTFLLGDSPDLSITRQAQTCQLPKQLSLTPQASHMTSPSQLDPEVSNGSAVVVGFKRVARSVSEAVSLRLSRRVLVDTPQGASACPAHSALVESFQRPGEEHITPAMRKKLLSRRQELSSPMIRRGKSGHDVKNNTEKGMTLDVGLAPRRRCRFLDDEAQLSGEDDEGDEEDEQDHLDSDLDGFLAHDDELATVETGSSGRSPVDMMAIYHRSLMTQHDPSSIFDIGALVRPRRGNRRNPARAVLSTPSTEPEHEVGEEEDEDEELEHEPYGYDISAPTQFKHVEARDSDATPGCSEQYACAACGRPAASGGSAWDLILCDGGCERAYHLRCVGLRALPAVNWICGDCSAAPTPDDEDEAMYRAQRPSQRRKATLKALQSRHWG</sequence>
<feature type="compositionally biased region" description="Polar residues" evidence="12">
    <location>
        <begin position="808"/>
        <end position="819"/>
    </location>
</feature>
<feature type="compositionally biased region" description="Polar residues" evidence="12">
    <location>
        <begin position="1553"/>
        <end position="1567"/>
    </location>
</feature>
<dbReference type="InterPro" id="IPR019787">
    <property type="entry name" value="Znf_PHD-finger"/>
</dbReference>
<dbReference type="InterPro" id="IPR027417">
    <property type="entry name" value="P-loop_NTPase"/>
</dbReference>
<dbReference type="STRING" id="1157962.A0A250WPV9"/>
<feature type="compositionally biased region" description="Basic and acidic residues" evidence="12">
    <location>
        <begin position="664"/>
        <end position="674"/>
    </location>
</feature>
<dbReference type="SUPFAM" id="SSF52540">
    <property type="entry name" value="P-loop containing nucleoside triphosphate hydrolases"/>
    <property type="match status" value="1"/>
</dbReference>
<dbReference type="PROSITE" id="PS50016">
    <property type="entry name" value="ZF_PHD_2"/>
    <property type="match status" value="1"/>
</dbReference>
<feature type="domain" description="Helicase ATP-binding" evidence="14">
    <location>
        <begin position="940"/>
        <end position="1108"/>
    </location>
</feature>
<feature type="region of interest" description="Disordered" evidence="12">
    <location>
        <begin position="2588"/>
        <end position="2611"/>
    </location>
</feature>
<evidence type="ECO:0000256" key="11">
    <source>
        <dbReference type="PROSITE-ProRule" id="PRU00146"/>
    </source>
</evidence>
<feature type="region of interest" description="Disordered" evidence="12">
    <location>
        <begin position="642"/>
        <end position="679"/>
    </location>
</feature>
<keyword evidence="3" id="KW-0479">Metal-binding</keyword>
<dbReference type="GO" id="GO:0016787">
    <property type="term" value="F:hydrolase activity"/>
    <property type="evidence" value="ECO:0007669"/>
    <property type="project" value="UniProtKB-KW"/>
</dbReference>
<dbReference type="Pfam" id="PF04851">
    <property type="entry name" value="ResIII"/>
    <property type="match status" value="1"/>
</dbReference>
<dbReference type="GO" id="GO:0005524">
    <property type="term" value="F:ATP binding"/>
    <property type="evidence" value="ECO:0007669"/>
    <property type="project" value="UniProtKB-KW"/>
</dbReference>
<evidence type="ECO:0000313" key="16">
    <source>
        <dbReference type="EMBL" id="GAX72692.1"/>
    </source>
</evidence>
<comment type="subcellular location">
    <subcellularLocation>
        <location evidence="1">Nucleus</location>
    </subcellularLocation>
</comment>
<dbReference type="Pfam" id="PF00271">
    <property type="entry name" value="Helicase_C"/>
    <property type="match status" value="1"/>
</dbReference>
<dbReference type="InterPro" id="IPR013083">
    <property type="entry name" value="Znf_RING/FYVE/PHD"/>
</dbReference>
<keyword evidence="4" id="KW-0547">Nucleotide-binding</keyword>
<comment type="caution">
    <text evidence="16">The sequence shown here is derived from an EMBL/GenBank/DDBJ whole genome shotgun (WGS) entry which is preliminary data.</text>
</comment>
<feature type="region of interest" description="Disordered" evidence="12">
    <location>
        <begin position="102"/>
        <end position="126"/>
    </location>
</feature>
<dbReference type="FunFam" id="3.40.50.300:FF:000861">
    <property type="entry name" value="Fanconi anemia, complementation group M"/>
    <property type="match status" value="1"/>
</dbReference>
<evidence type="ECO:0000256" key="10">
    <source>
        <dbReference type="ARBA" id="ARBA00023242"/>
    </source>
</evidence>
<evidence type="ECO:0000259" key="13">
    <source>
        <dbReference type="PROSITE" id="PS50016"/>
    </source>
</evidence>
<dbReference type="InterPro" id="IPR001965">
    <property type="entry name" value="Znf_PHD"/>
</dbReference>
<feature type="region of interest" description="Disordered" evidence="12">
    <location>
        <begin position="1820"/>
        <end position="1842"/>
    </location>
</feature>
<feature type="region of interest" description="Disordered" evidence="12">
    <location>
        <begin position="2791"/>
        <end position="2814"/>
    </location>
</feature>
<organism evidence="16 17">
    <name type="scientific">Chlamydomonas eustigma</name>
    <dbReference type="NCBI Taxonomy" id="1157962"/>
    <lineage>
        <taxon>Eukaryota</taxon>
        <taxon>Viridiplantae</taxon>
        <taxon>Chlorophyta</taxon>
        <taxon>core chlorophytes</taxon>
        <taxon>Chlorophyceae</taxon>
        <taxon>CS clade</taxon>
        <taxon>Chlamydomonadales</taxon>
        <taxon>Chlamydomonadaceae</taxon>
        <taxon>Chlamydomonas</taxon>
    </lineage>
</organism>
<reference evidence="16 17" key="1">
    <citation type="submission" date="2017-08" db="EMBL/GenBank/DDBJ databases">
        <title>Acidophilic green algal genome provides insights into adaptation to an acidic environment.</title>
        <authorList>
            <person name="Hirooka S."/>
            <person name="Hirose Y."/>
            <person name="Kanesaki Y."/>
            <person name="Higuchi S."/>
            <person name="Fujiwara T."/>
            <person name="Onuma R."/>
            <person name="Era A."/>
            <person name="Ohbayashi R."/>
            <person name="Uzuka A."/>
            <person name="Nozaki H."/>
            <person name="Yoshikawa H."/>
            <person name="Miyagishima S.Y."/>
        </authorList>
    </citation>
    <scope>NUCLEOTIDE SEQUENCE [LARGE SCALE GENOMIC DNA]</scope>
    <source>
        <strain evidence="16 17">NIES-2499</strain>
    </source>
</reference>
<feature type="domain" description="Helicase C-terminal" evidence="15">
    <location>
        <begin position="1306"/>
        <end position="1476"/>
    </location>
</feature>
<dbReference type="GO" id="GO:0043138">
    <property type="term" value="F:3'-5' DNA helicase activity"/>
    <property type="evidence" value="ECO:0007669"/>
    <property type="project" value="TreeGrafter"/>
</dbReference>
<dbReference type="GO" id="GO:0008270">
    <property type="term" value="F:zinc ion binding"/>
    <property type="evidence" value="ECO:0007669"/>
    <property type="project" value="UniProtKB-KW"/>
</dbReference>
<dbReference type="OrthoDB" id="6513042at2759"/>
<dbReference type="InterPro" id="IPR011011">
    <property type="entry name" value="Znf_FYVE_PHD"/>
</dbReference>
<feature type="compositionally biased region" description="Polar residues" evidence="12">
    <location>
        <begin position="103"/>
        <end position="120"/>
    </location>
</feature>
<dbReference type="InterPro" id="IPR001650">
    <property type="entry name" value="Helicase_C-like"/>
</dbReference>
<evidence type="ECO:0000256" key="9">
    <source>
        <dbReference type="ARBA" id="ARBA00022840"/>
    </source>
</evidence>
<feature type="region of interest" description="Disordered" evidence="12">
    <location>
        <begin position="1549"/>
        <end position="1570"/>
    </location>
</feature>
<feature type="compositionally biased region" description="Acidic residues" evidence="12">
    <location>
        <begin position="2588"/>
        <end position="2605"/>
    </location>
</feature>
<dbReference type="GO" id="GO:0009378">
    <property type="term" value="F:four-way junction helicase activity"/>
    <property type="evidence" value="ECO:0007669"/>
    <property type="project" value="TreeGrafter"/>
</dbReference>
<accession>A0A250WPV9</accession>
<dbReference type="SMART" id="SM00490">
    <property type="entry name" value="HELICc"/>
    <property type="match status" value="1"/>
</dbReference>
<dbReference type="EMBL" id="BEGY01000001">
    <property type="protein sequence ID" value="GAX72692.1"/>
    <property type="molecule type" value="Genomic_DNA"/>
</dbReference>
<evidence type="ECO:0000256" key="12">
    <source>
        <dbReference type="SAM" id="MobiDB-lite"/>
    </source>
</evidence>
<evidence type="ECO:0000259" key="15">
    <source>
        <dbReference type="PROSITE" id="PS51194"/>
    </source>
</evidence>
<keyword evidence="9" id="KW-0067">ATP-binding</keyword>
<dbReference type="GO" id="GO:0045003">
    <property type="term" value="P:double-strand break repair via synthesis-dependent strand annealing"/>
    <property type="evidence" value="ECO:0007669"/>
    <property type="project" value="TreeGrafter"/>
</dbReference>
<dbReference type="SUPFAM" id="SSF57903">
    <property type="entry name" value="FYVE/PHD zinc finger"/>
    <property type="match status" value="1"/>
</dbReference>
<dbReference type="InterPro" id="IPR059153">
    <property type="entry name" value="NSD_PHD-1st"/>
</dbReference>
<dbReference type="InterPro" id="IPR014001">
    <property type="entry name" value="Helicase_ATP-bd"/>
</dbReference>
<keyword evidence="5 11" id="KW-0863">Zinc-finger</keyword>
<name>A0A250WPV9_9CHLO</name>
<keyword evidence="8" id="KW-0862">Zinc</keyword>
<dbReference type="InterPro" id="IPR006935">
    <property type="entry name" value="Helicase/UvrB_N"/>
</dbReference>
<dbReference type="PROSITE" id="PS01359">
    <property type="entry name" value="ZF_PHD_1"/>
    <property type="match status" value="1"/>
</dbReference>
<evidence type="ECO:0008006" key="18">
    <source>
        <dbReference type="Google" id="ProtNLM"/>
    </source>
</evidence>
<dbReference type="PROSITE" id="PS51194">
    <property type="entry name" value="HELICASE_CTER"/>
    <property type="match status" value="1"/>
</dbReference>
<keyword evidence="17" id="KW-1185">Reference proteome</keyword>
<evidence type="ECO:0000256" key="2">
    <source>
        <dbReference type="ARBA" id="ARBA00009889"/>
    </source>
</evidence>
<keyword evidence="6" id="KW-0378">Hydrolase</keyword>
<dbReference type="GO" id="GO:0000400">
    <property type="term" value="F:four-way junction DNA binding"/>
    <property type="evidence" value="ECO:0007669"/>
    <property type="project" value="TreeGrafter"/>
</dbReference>
<gene>
    <name evidence="16" type="ORF">CEUSTIGMA_g148.t1</name>
</gene>
<feature type="compositionally biased region" description="Polar residues" evidence="12">
    <location>
        <begin position="1825"/>
        <end position="1842"/>
    </location>
</feature>
<dbReference type="PANTHER" id="PTHR14025:SF20">
    <property type="entry name" value="FANCONI ANEMIA GROUP M PROTEIN"/>
    <property type="match status" value="1"/>
</dbReference>
<feature type="region of interest" description="Disordered" evidence="12">
    <location>
        <begin position="2665"/>
        <end position="2695"/>
    </location>
</feature>
<evidence type="ECO:0000313" key="17">
    <source>
        <dbReference type="Proteomes" id="UP000232323"/>
    </source>
</evidence>
<dbReference type="GO" id="GO:0036297">
    <property type="term" value="P:interstrand cross-link repair"/>
    <property type="evidence" value="ECO:0007669"/>
    <property type="project" value="TreeGrafter"/>
</dbReference>
<dbReference type="GO" id="GO:0005634">
    <property type="term" value="C:nucleus"/>
    <property type="evidence" value="ECO:0007669"/>
    <property type="project" value="UniProtKB-SubCell"/>
</dbReference>
<evidence type="ECO:0000256" key="1">
    <source>
        <dbReference type="ARBA" id="ARBA00004123"/>
    </source>
</evidence>
<dbReference type="InterPro" id="IPR044749">
    <property type="entry name" value="FANCM_DEXDc"/>
</dbReference>
<dbReference type="PROSITE" id="PS51192">
    <property type="entry name" value="HELICASE_ATP_BIND_1"/>
    <property type="match status" value="1"/>
</dbReference>
<dbReference type="SMART" id="SM00249">
    <property type="entry name" value="PHD"/>
    <property type="match status" value="1"/>
</dbReference>
<evidence type="ECO:0000256" key="3">
    <source>
        <dbReference type="ARBA" id="ARBA00022723"/>
    </source>
</evidence>
<protein>
    <recommendedName>
        <fullName evidence="18">Fanconi anemia group M protein</fullName>
    </recommendedName>
</protein>
<dbReference type="CDD" id="cd18033">
    <property type="entry name" value="DEXDc_FANCM"/>
    <property type="match status" value="1"/>
</dbReference>
<dbReference type="PANTHER" id="PTHR14025">
    <property type="entry name" value="FANCONI ANEMIA GROUP M FANCM FAMILY MEMBER"/>
    <property type="match status" value="1"/>
</dbReference>
<dbReference type="Pfam" id="PF23011">
    <property type="entry name" value="PHD-1st_NSD"/>
    <property type="match status" value="1"/>
</dbReference>
<feature type="compositionally biased region" description="Acidic residues" evidence="12">
    <location>
        <begin position="1783"/>
        <end position="1798"/>
    </location>
</feature>
<evidence type="ECO:0000259" key="14">
    <source>
        <dbReference type="PROSITE" id="PS51192"/>
    </source>
</evidence>
<dbReference type="SMART" id="SM00487">
    <property type="entry name" value="DEXDc"/>
    <property type="match status" value="1"/>
</dbReference>
<evidence type="ECO:0000256" key="5">
    <source>
        <dbReference type="ARBA" id="ARBA00022771"/>
    </source>
</evidence>
<evidence type="ECO:0000256" key="6">
    <source>
        <dbReference type="ARBA" id="ARBA00022801"/>
    </source>
</evidence>
<dbReference type="Proteomes" id="UP000232323">
    <property type="component" value="Unassembled WGS sequence"/>
</dbReference>
<dbReference type="InterPro" id="IPR019786">
    <property type="entry name" value="Zinc_finger_PHD-type_CS"/>
</dbReference>
<feature type="region of interest" description="Disordered" evidence="12">
    <location>
        <begin position="787"/>
        <end position="843"/>
    </location>
</feature>
<feature type="compositionally biased region" description="Acidic residues" evidence="12">
    <location>
        <begin position="2686"/>
        <end position="2695"/>
    </location>
</feature>
<feature type="region of interest" description="Disordered" evidence="12">
    <location>
        <begin position="1616"/>
        <end position="1662"/>
    </location>
</feature>
<keyword evidence="7" id="KW-0347">Helicase</keyword>